<name>A0A075LM04_9BACI</name>
<feature type="domain" description="N-acetyltransferase" evidence="3">
    <location>
        <begin position="3"/>
        <end position="164"/>
    </location>
</feature>
<dbReference type="EMBL" id="CP008876">
    <property type="protein sequence ID" value="AIF66967.1"/>
    <property type="molecule type" value="Genomic_DNA"/>
</dbReference>
<dbReference type="HOGENOM" id="CLU_061829_2_0_9"/>
<dbReference type="InterPro" id="IPR016181">
    <property type="entry name" value="Acyl_CoA_acyltransferase"/>
</dbReference>
<dbReference type="OrthoDB" id="9800962at2"/>
<dbReference type="Pfam" id="PF13673">
    <property type="entry name" value="Acetyltransf_10"/>
    <property type="match status" value="1"/>
</dbReference>
<dbReference type="Gene3D" id="3.40.630.30">
    <property type="match status" value="1"/>
</dbReference>
<dbReference type="InterPro" id="IPR000182">
    <property type="entry name" value="GNAT_dom"/>
</dbReference>
<gene>
    <name evidence="4" type="ORF">GZ22_10140</name>
</gene>
<evidence type="ECO:0000256" key="1">
    <source>
        <dbReference type="ARBA" id="ARBA00022679"/>
    </source>
</evidence>
<dbReference type="GO" id="GO:0008080">
    <property type="term" value="F:N-acetyltransferase activity"/>
    <property type="evidence" value="ECO:0007669"/>
    <property type="project" value="UniProtKB-ARBA"/>
</dbReference>
<dbReference type="PROSITE" id="PS51186">
    <property type="entry name" value="GNAT"/>
    <property type="match status" value="1"/>
</dbReference>
<dbReference type="Proteomes" id="UP000027980">
    <property type="component" value="Chromosome"/>
</dbReference>
<keyword evidence="1" id="KW-0808">Transferase</keyword>
<keyword evidence="2" id="KW-0012">Acyltransferase</keyword>
<proteinExistence type="predicted"/>
<sequence>MNIHFSIPRPEDIKELIHIENLGFTPEEAASEEAMIERIAVIPDSFIIARDEQSKVIGYVVGPVLNQRYITDDLFEKSVPNPTTGGFQSILSLVVHPDYRGKGIAAQLLGELERICVKSKREAMTLTCLDYLVPFYEANGYQNEGKSDSVHAGLVWFNLVKEIKSVN</sequence>
<dbReference type="InterPro" id="IPR051635">
    <property type="entry name" value="SNAT-like"/>
</dbReference>
<evidence type="ECO:0000256" key="2">
    <source>
        <dbReference type="ARBA" id="ARBA00023315"/>
    </source>
</evidence>
<accession>A0A075LM04</accession>
<dbReference type="GeneID" id="34220471"/>
<evidence type="ECO:0000259" key="3">
    <source>
        <dbReference type="PROSITE" id="PS51186"/>
    </source>
</evidence>
<dbReference type="CDD" id="cd04301">
    <property type="entry name" value="NAT_SF"/>
    <property type="match status" value="1"/>
</dbReference>
<dbReference type="KEGG" id="tap:GZ22_10140"/>
<dbReference type="SUPFAM" id="SSF55729">
    <property type="entry name" value="Acyl-CoA N-acyltransferases (Nat)"/>
    <property type="match status" value="1"/>
</dbReference>
<dbReference type="RefSeq" id="WP_038561791.1">
    <property type="nucleotide sequence ID" value="NZ_CP008876.1"/>
</dbReference>
<dbReference type="AlphaFoldDB" id="A0A075LM04"/>
<dbReference type="PANTHER" id="PTHR10908">
    <property type="entry name" value="SEROTONIN N-ACETYLTRANSFERASE"/>
    <property type="match status" value="1"/>
</dbReference>
<organism evidence="4 5">
    <name type="scientific">Terribacillus saccharophilus</name>
    <dbReference type="NCBI Taxonomy" id="361277"/>
    <lineage>
        <taxon>Bacteria</taxon>
        <taxon>Bacillati</taxon>
        <taxon>Bacillota</taxon>
        <taxon>Bacilli</taxon>
        <taxon>Bacillales</taxon>
        <taxon>Bacillaceae</taxon>
        <taxon>Terribacillus</taxon>
    </lineage>
</organism>
<protein>
    <submittedName>
        <fullName evidence="4">GNAT family acetyltransferase</fullName>
    </submittedName>
</protein>
<evidence type="ECO:0000313" key="4">
    <source>
        <dbReference type="EMBL" id="AIF66967.1"/>
    </source>
</evidence>
<dbReference type="PANTHER" id="PTHR10908:SF0">
    <property type="entry name" value="SEROTONIN N-ACETYLTRANSFERASE"/>
    <property type="match status" value="1"/>
</dbReference>
<reference evidence="4 5" key="1">
    <citation type="submission" date="2014-07" db="EMBL/GenBank/DDBJ databases">
        <title>Complete genome sequence of a moderately halophilic bacterium Terribacillus aidingensis MP602, isolated from Cryptomeria fortunei in Tianmu mountain in China.</title>
        <authorList>
            <person name="Wang Y."/>
            <person name="Lu P."/>
            <person name="Zhang L."/>
        </authorList>
    </citation>
    <scope>NUCLEOTIDE SEQUENCE [LARGE SCALE GENOMIC DNA]</scope>
    <source>
        <strain evidence="4 5">MP602</strain>
    </source>
</reference>
<evidence type="ECO:0000313" key="5">
    <source>
        <dbReference type="Proteomes" id="UP000027980"/>
    </source>
</evidence>